<evidence type="ECO:0000313" key="3">
    <source>
        <dbReference type="Proteomes" id="UP000762676"/>
    </source>
</evidence>
<dbReference type="EMBL" id="BMAT01010546">
    <property type="protein sequence ID" value="GFS27638.1"/>
    <property type="molecule type" value="Genomic_DNA"/>
</dbReference>
<name>A0AAV4K0Z0_9GAST</name>
<sequence>MTENRKTPEKAAGGLSGEAEWTCEKITRIVCPDKQRASGCVYDTHFSPSLPHLFSTISEVNGSGRHGKRSARDGAARRGTDVAAAADEAKQVRH</sequence>
<organism evidence="2 3">
    <name type="scientific">Elysia marginata</name>
    <dbReference type="NCBI Taxonomy" id="1093978"/>
    <lineage>
        <taxon>Eukaryota</taxon>
        <taxon>Metazoa</taxon>
        <taxon>Spiralia</taxon>
        <taxon>Lophotrochozoa</taxon>
        <taxon>Mollusca</taxon>
        <taxon>Gastropoda</taxon>
        <taxon>Heterobranchia</taxon>
        <taxon>Euthyneura</taxon>
        <taxon>Panpulmonata</taxon>
        <taxon>Sacoglossa</taxon>
        <taxon>Placobranchoidea</taxon>
        <taxon>Plakobranchidae</taxon>
        <taxon>Elysia</taxon>
    </lineage>
</organism>
<evidence type="ECO:0000256" key="1">
    <source>
        <dbReference type="SAM" id="MobiDB-lite"/>
    </source>
</evidence>
<gene>
    <name evidence="2" type="ORF">ElyMa_005289300</name>
</gene>
<keyword evidence="3" id="KW-1185">Reference proteome</keyword>
<protein>
    <submittedName>
        <fullName evidence="2">Uncharacterized protein</fullName>
    </submittedName>
</protein>
<feature type="region of interest" description="Disordered" evidence="1">
    <location>
        <begin position="58"/>
        <end position="94"/>
    </location>
</feature>
<dbReference type="AlphaFoldDB" id="A0AAV4K0Z0"/>
<reference evidence="2 3" key="1">
    <citation type="journal article" date="2021" name="Elife">
        <title>Chloroplast acquisition without the gene transfer in kleptoplastic sea slugs, Plakobranchus ocellatus.</title>
        <authorList>
            <person name="Maeda T."/>
            <person name="Takahashi S."/>
            <person name="Yoshida T."/>
            <person name="Shimamura S."/>
            <person name="Takaki Y."/>
            <person name="Nagai Y."/>
            <person name="Toyoda A."/>
            <person name="Suzuki Y."/>
            <person name="Arimoto A."/>
            <person name="Ishii H."/>
            <person name="Satoh N."/>
            <person name="Nishiyama T."/>
            <person name="Hasebe M."/>
            <person name="Maruyama T."/>
            <person name="Minagawa J."/>
            <person name="Obokata J."/>
            <person name="Shigenobu S."/>
        </authorList>
    </citation>
    <scope>NUCLEOTIDE SEQUENCE [LARGE SCALE GENOMIC DNA]</scope>
</reference>
<feature type="compositionally biased region" description="Basic and acidic residues" evidence="1">
    <location>
        <begin position="70"/>
        <end position="80"/>
    </location>
</feature>
<accession>A0AAV4K0Z0</accession>
<evidence type="ECO:0000313" key="2">
    <source>
        <dbReference type="EMBL" id="GFS27638.1"/>
    </source>
</evidence>
<proteinExistence type="predicted"/>
<dbReference type="Proteomes" id="UP000762676">
    <property type="component" value="Unassembled WGS sequence"/>
</dbReference>
<comment type="caution">
    <text evidence="2">The sequence shown here is derived from an EMBL/GenBank/DDBJ whole genome shotgun (WGS) entry which is preliminary data.</text>
</comment>